<dbReference type="PANTHER" id="PTHR44858:SF1">
    <property type="entry name" value="UDP-N-ACETYLGLUCOSAMINE--PEPTIDE N-ACETYLGLUCOSAMINYLTRANSFERASE SPINDLY-RELATED"/>
    <property type="match status" value="1"/>
</dbReference>
<reference evidence="3" key="2">
    <citation type="submission" date="2006-05" db="EMBL/GenBank/DDBJ databases">
        <title>Sequencing of the draft genome and assembly of Desulfuromonas acetoxidans DSM 684.</title>
        <authorList>
            <consortium name="US DOE Joint Genome Institute (JGI-PGF)"/>
            <person name="Copeland A."/>
            <person name="Lucas S."/>
            <person name="Lapidus A."/>
            <person name="Barry K."/>
            <person name="Detter J.C."/>
            <person name="Glavina del Rio T."/>
            <person name="Hammon N."/>
            <person name="Israni S."/>
            <person name="Dalin E."/>
            <person name="Tice H."/>
            <person name="Bruce D."/>
            <person name="Pitluck S."/>
            <person name="Richardson P."/>
        </authorList>
    </citation>
    <scope>NUCLEOTIDE SEQUENCE [LARGE SCALE GENOMIC DNA]</scope>
    <source>
        <strain evidence="3">DSM 684</strain>
    </source>
</reference>
<dbReference type="Pfam" id="PF13181">
    <property type="entry name" value="TPR_8"/>
    <property type="match status" value="1"/>
</dbReference>
<dbReference type="SMART" id="SM00028">
    <property type="entry name" value="TPR"/>
    <property type="match status" value="4"/>
</dbReference>
<proteinExistence type="predicted"/>
<accession>Q1K418</accession>
<dbReference type="Proteomes" id="UP000005695">
    <property type="component" value="Unassembled WGS sequence"/>
</dbReference>
<evidence type="ECO:0000256" key="2">
    <source>
        <dbReference type="ARBA" id="ARBA00022803"/>
    </source>
</evidence>
<organism evidence="3 4">
    <name type="scientific">Desulfuromonas acetoxidans (strain DSM 684 / 11070)</name>
    <dbReference type="NCBI Taxonomy" id="281689"/>
    <lineage>
        <taxon>Bacteria</taxon>
        <taxon>Pseudomonadati</taxon>
        <taxon>Thermodesulfobacteriota</taxon>
        <taxon>Desulfuromonadia</taxon>
        <taxon>Desulfuromonadales</taxon>
        <taxon>Desulfuromonadaceae</taxon>
        <taxon>Desulfuromonas</taxon>
    </lineage>
</organism>
<dbReference type="InterPro" id="IPR019734">
    <property type="entry name" value="TPR_rpt"/>
</dbReference>
<evidence type="ECO:0000313" key="3">
    <source>
        <dbReference type="EMBL" id="EAT17285.1"/>
    </source>
</evidence>
<sequence length="204" mass="23388">MDVMMHCRIKGMITVVVVALAGTLLAGNVLAQTGTVEQNVKILVAKANQCLRHESRKHLAVDYINRAVKLQPRNLQLYYKRAFIYGRLKYYTEAIKNLDFIVRSDPRALRFPSALKYRAECYAAIGVYGKAVTDYRTLLKHSSESGKVWFYYAELLWFLGDRQQALKAIDKGLKVKTHWRSKLIALRKNVIAGQRVQLHTPFSN</sequence>
<dbReference type="AlphaFoldDB" id="Q1K418"/>
<dbReference type="InterPro" id="IPR011990">
    <property type="entry name" value="TPR-like_helical_dom_sf"/>
</dbReference>
<protein>
    <submittedName>
        <fullName evidence="3">Tetratricopeptide region</fullName>
    </submittedName>
</protein>
<keyword evidence="1" id="KW-0677">Repeat</keyword>
<gene>
    <name evidence="3" type="ORF">Dace_3151</name>
</gene>
<dbReference type="InterPro" id="IPR050498">
    <property type="entry name" value="Ycf3"/>
</dbReference>
<name>Q1K418_DESA6</name>
<reference evidence="3" key="1">
    <citation type="submission" date="2006-05" db="EMBL/GenBank/DDBJ databases">
        <title>Annotation of the draft genome assembly of Desulfuromonas acetoxidans DSM 684.</title>
        <authorList>
            <consortium name="US DOE Joint Genome Institute (JGI-ORNL)"/>
            <person name="Larimer F."/>
            <person name="Land M."/>
            <person name="Hauser L."/>
        </authorList>
    </citation>
    <scope>NUCLEOTIDE SEQUENCE [LARGE SCALE GENOMIC DNA]</scope>
    <source>
        <strain evidence="3">DSM 684</strain>
    </source>
</reference>
<dbReference type="EMBL" id="AAEW02000001">
    <property type="protein sequence ID" value="EAT17285.1"/>
    <property type="molecule type" value="Genomic_DNA"/>
</dbReference>
<comment type="caution">
    <text evidence="3">The sequence shown here is derived from an EMBL/GenBank/DDBJ whole genome shotgun (WGS) entry which is preliminary data.</text>
</comment>
<dbReference type="SUPFAM" id="SSF48452">
    <property type="entry name" value="TPR-like"/>
    <property type="match status" value="1"/>
</dbReference>
<dbReference type="Gene3D" id="1.25.40.10">
    <property type="entry name" value="Tetratricopeptide repeat domain"/>
    <property type="match status" value="2"/>
</dbReference>
<keyword evidence="2" id="KW-0802">TPR repeat</keyword>
<dbReference type="PANTHER" id="PTHR44858">
    <property type="entry name" value="TETRATRICOPEPTIDE REPEAT PROTEIN 6"/>
    <property type="match status" value="1"/>
</dbReference>
<evidence type="ECO:0000313" key="4">
    <source>
        <dbReference type="Proteomes" id="UP000005695"/>
    </source>
</evidence>
<keyword evidence="4" id="KW-1185">Reference proteome</keyword>
<evidence type="ECO:0000256" key="1">
    <source>
        <dbReference type="ARBA" id="ARBA00022737"/>
    </source>
</evidence>